<dbReference type="SUPFAM" id="SSF51430">
    <property type="entry name" value="NAD(P)-linked oxidoreductase"/>
    <property type="match status" value="1"/>
</dbReference>
<dbReference type="PANTHER" id="PTHR43827">
    <property type="entry name" value="2,5-DIKETO-D-GLUCONIC ACID REDUCTASE"/>
    <property type="match status" value="1"/>
</dbReference>
<evidence type="ECO:0000256" key="6">
    <source>
        <dbReference type="PIRSR" id="PIRSR000097-3"/>
    </source>
</evidence>
<evidence type="ECO:0000313" key="9">
    <source>
        <dbReference type="Proteomes" id="UP000265541"/>
    </source>
</evidence>
<dbReference type="Pfam" id="PF00248">
    <property type="entry name" value="Aldo_ket_red"/>
    <property type="match status" value="1"/>
</dbReference>
<dbReference type="PROSITE" id="PS00798">
    <property type="entry name" value="ALDOKETO_REDUCTASE_1"/>
    <property type="match status" value="1"/>
</dbReference>
<gene>
    <name evidence="8" type="ORF">BUZ14_00055</name>
</gene>
<comment type="similarity">
    <text evidence="1">Belongs to the aldo/keto reductase family.</text>
</comment>
<dbReference type="FunFam" id="3.20.20.100:FF:000015">
    <property type="entry name" value="Oxidoreductase, aldo/keto reductase family"/>
    <property type="match status" value="1"/>
</dbReference>
<evidence type="ECO:0000256" key="2">
    <source>
        <dbReference type="ARBA" id="ARBA00022857"/>
    </source>
</evidence>
<dbReference type="PANTHER" id="PTHR43827:SF3">
    <property type="entry name" value="NADP-DEPENDENT OXIDOREDUCTASE DOMAIN-CONTAINING PROTEIN"/>
    <property type="match status" value="1"/>
</dbReference>
<keyword evidence="3" id="KW-0560">Oxidoreductase</keyword>
<dbReference type="OrthoDB" id="9804790at2"/>
<dbReference type="Gene3D" id="3.20.20.100">
    <property type="entry name" value="NADP-dependent oxidoreductase domain"/>
    <property type="match status" value="1"/>
</dbReference>
<dbReference type="RefSeq" id="WP_119483788.1">
    <property type="nucleotide sequence ID" value="NZ_QYJN01000001.1"/>
</dbReference>
<evidence type="ECO:0000256" key="4">
    <source>
        <dbReference type="PIRSR" id="PIRSR000097-1"/>
    </source>
</evidence>
<evidence type="ECO:0000313" key="8">
    <source>
        <dbReference type="EMBL" id="RIP36973.1"/>
    </source>
</evidence>
<evidence type="ECO:0000256" key="3">
    <source>
        <dbReference type="ARBA" id="ARBA00023002"/>
    </source>
</evidence>
<reference evidence="8 9" key="1">
    <citation type="journal article" date="2016" name="Front. Microbiol.">
        <title>Comprehensive Phylogenetic Analysis of Bovine Non-aureus Staphylococci Species Based on Whole-Genome Sequencing.</title>
        <authorList>
            <person name="Naushad S."/>
            <person name="Barkema H.W."/>
            <person name="Luby C."/>
            <person name="Condas L.A."/>
            <person name="Nobrega D.B."/>
            <person name="Carson D.A."/>
            <person name="De Buck J."/>
        </authorList>
    </citation>
    <scope>NUCLEOTIDE SEQUENCE [LARGE SCALE GENOMIC DNA]</scope>
    <source>
        <strain evidence="8 9">SNUC 4781</strain>
    </source>
</reference>
<dbReference type="InterPro" id="IPR018170">
    <property type="entry name" value="Aldo/ket_reductase_CS"/>
</dbReference>
<dbReference type="GO" id="GO:0016616">
    <property type="term" value="F:oxidoreductase activity, acting on the CH-OH group of donors, NAD or NADP as acceptor"/>
    <property type="evidence" value="ECO:0007669"/>
    <property type="project" value="UniProtKB-ARBA"/>
</dbReference>
<dbReference type="InterPro" id="IPR020471">
    <property type="entry name" value="AKR"/>
</dbReference>
<feature type="domain" description="NADP-dependent oxidoreductase" evidence="7">
    <location>
        <begin position="15"/>
        <end position="258"/>
    </location>
</feature>
<dbReference type="PRINTS" id="PR00069">
    <property type="entry name" value="ALDKETRDTASE"/>
</dbReference>
<dbReference type="AlphaFoldDB" id="A0A3A0VNA2"/>
<feature type="binding site" evidence="5">
    <location>
        <position position="107"/>
    </location>
    <ligand>
        <name>substrate</name>
    </ligand>
</feature>
<name>A0A3A0VNA2_STAGA</name>
<evidence type="ECO:0000256" key="5">
    <source>
        <dbReference type="PIRSR" id="PIRSR000097-2"/>
    </source>
</evidence>
<evidence type="ECO:0000256" key="1">
    <source>
        <dbReference type="ARBA" id="ARBA00007905"/>
    </source>
</evidence>
<protein>
    <submittedName>
        <fullName evidence="8">Aldo/keto reductase</fullName>
    </submittedName>
</protein>
<dbReference type="PROSITE" id="PS00062">
    <property type="entry name" value="ALDOKETO_REDUCTASE_2"/>
    <property type="match status" value="1"/>
</dbReference>
<feature type="active site" description="Proton donor" evidence="4">
    <location>
        <position position="49"/>
    </location>
</feature>
<organism evidence="8 9">
    <name type="scientific">Staphylococcus gallinarum</name>
    <dbReference type="NCBI Taxonomy" id="1293"/>
    <lineage>
        <taxon>Bacteria</taxon>
        <taxon>Bacillati</taxon>
        <taxon>Bacillota</taxon>
        <taxon>Bacilli</taxon>
        <taxon>Bacillales</taxon>
        <taxon>Staphylococcaceae</taxon>
        <taxon>Staphylococcus</taxon>
    </lineage>
</organism>
<dbReference type="PIRSF" id="PIRSF000097">
    <property type="entry name" value="AKR"/>
    <property type="match status" value="1"/>
</dbReference>
<dbReference type="InterPro" id="IPR036812">
    <property type="entry name" value="NAD(P)_OxRdtase_dom_sf"/>
</dbReference>
<feature type="site" description="Lowers pKa of active site Tyr" evidence="6">
    <location>
        <position position="74"/>
    </location>
</feature>
<dbReference type="CDD" id="cd19133">
    <property type="entry name" value="AKR_AKR5F1"/>
    <property type="match status" value="1"/>
</dbReference>
<dbReference type="InterPro" id="IPR023210">
    <property type="entry name" value="NADP_OxRdtase_dom"/>
</dbReference>
<dbReference type="PROSITE" id="PS00063">
    <property type="entry name" value="ALDOKETO_REDUCTASE_3"/>
    <property type="match status" value="1"/>
</dbReference>
<proteinExistence type="inferred from homology"/>
<dbReference type="EMBL" id="QYJN01000001">
    <property type="protein sequence ID" value="RIP36973.1"/>
    <property type="molecule type" value="Genomic_DNA"/>
</dbReference>
<accession>A0A3A0VNA2</accession>
<keyword evidence="2" id="KW-0521">NADP</keyword>
<dbReference type="Proteomes" id="UP000265541">
    <property type="component" value="Unassembled WGS sequence"/>
</dbReference>
<evidence type="ECO:0000259" key="7">
    <source>
        <dbReference type="Pfam" id="PF00248"/>
    </source>
</evidence>
<comment type="caution">
    <text evidence="8">The sequence shown here is derived from an EMBL/GenBank/DDBJ whole genome shotgun (WGS) entry which is preliminary data.</text>
</comment>
<sequence length="283" mass="32537">MESVVLNNGILMPQLGFGVYQIEDANEAVNSVKVALECGYRHIDTAAAYMNERQVGQAIKESGIPREEIFVTTKLWVQDVGYENTKKAFEKSLQRLDVEYIDLYLIHQPYGDVHGSWKAMEELYKEGKIKAIGVSNFSEDRLMDLIAFNEIIPAINQIEVNAFYQHDDLHQFNKSQGVYTEAWAPFAEGRNNLFQNEILAEIGAKYNKSIAQVISRWLVQREIIVLAKSVKEERIRQNLDVFDFELSSEDMKKISELNTGESQFFDHKDPERIKNISNVTFDI</sequence>